<evidence type="ECO:0000256" key="5">
    <source>
        <dbReference type="ARBA" id="ARBA00023136"/>
    </source>
</evidence>
<comment type="caution">
    <text evidence="9">The sequence shown here is derived from an EMBL/GenBank/DDBJ whole genome shotgun (WGS) entry which is preliminary data.</text>
</comment>
<feature type="transmembrane region" description="Helical" evidence="6">
    <location>
        <begin position="279"/>
        <end position="300"/>
    </location>
</feature>
<keyword evidence="4 6" id="KW-1133">Transmembrane helix</keyword>
<dbReference type="PANTHER" id="PTHR30572:SF18">
    <property type="entry name" value="ABC-TYPE MACROLIDE FAMILY EXPORT SYSTEM PERMEASE COMPONENT 2"/>
    <property type="match status" value="1"/>
</dbReference>
<evidence type="ECO:0000313" key="10">
    <source>
        <dbReference type="Proteomes" id="UP000293162"/>
    </source>
</evidence>
<dbReference type="GO" id="GO:0005886">
    <property type="term" value="C:plasma membrane"/>
    <property type="evidence" value="ECO:0007669"/>
    <property type="project" value="UniProtKB-SubCell"/>
</dbReference>
<feature type="transmembrane region" description="Helical" evidence="6">
    <location>
        <begin position="414"/>
        <end position="438"/>
    </location>
</feature>
<organism evidence="9 10">
    <name type="scientific">Emticicia agri</name>
    <dbReference type="NCBI Taxonomy" id="2492393"/>
    <lineage>
        <taxon>Bacteria</taxon>
        <taxon>Pseudomonadati</taxon>
        <taxon>Bacteroidota</taxon>
        <taxon>Cytophagia</taxon>
        <taxon>Cytophagales</taxon>
        <taxon>Leadbetterellaceae</taxon>
        <taxon>Emticicia</taxon>
    </lineage>
</organism>
<feature type="transmembrane region" description="Helical" evidence="6">
    <location>
        <begin position="748"/>
        <end position="771"/>
    </location>
</feature>
<keyword evidence="3 6" id="KW-0812">Transmembrane</keyword>
<evidence type="ECO:0000313" key="9">
    <source>
        <dbReference type="EMBL" id="RYU95846.1"/>
    </source>
</evidence>
<dbReference type="InterPro" id="IPR025857">
    <property type="entry name" value="MacB_PCD"/>
</dbReference>
<keyword evidence="10" id="KW-1185">Reference proteome</keyword>
<evidence type="ECO:0000259" key="7">
    <source>
        <dbReference type="Pfam" id="PF02687"/>
    </source>
</evidence>
<proteinExistence type="predicted"/>
<feature type="transmembrane region" description="Helical" evidence="6">
    <location>
        <begin position="665"/>
        <end position="686"/>
    </location>
</feature>
<dbReference type="Proteomes" id="UP000293162">
    <property type="component" value="Unassembled WGS sequence"/>
</dbReference>
<dbReference type="PROSITE" id="PS51257">
    <property type="entry name" value="PROKAR_LIPOPROTEIN"/>
    <property type="match status" value="1"/>
</dbReference>
<feature type="transmembrane region" description="Helical" evidence="6">
    <location>
        <begin position="321"/>
        <end position="350"/>
    </location>
</feature>
<keyword evidence="5 6" id="KW-0472">Membrane</keyword>
<feature type="domain" description="ABC3 transporter permease C-terminal" evidence="7">
    <location>
        <begin position="282"/>
        <end position="394"/>
    </location>
</feature>
<dbReference type="InterPro" id="IPR050250">
    <property type="entry name" value="Macrolide_Exporter_MacB"/>
</dbReference>
<feature type="domain" description="MacB-like periplasmic core" evidence="8">
    <location>
        <begin position="427"/>
        <end position="625"/>
    </location>
</feature>
<evidence type="ECO:0000256" key="6">
    <source>
        <dbReference type="SAM" id="Phobius"/>
    </source>
</evidence>
<dbReference type="Pfam" id="PF12704">
    <property type="entry name" value="MacB_PCD"/>
    <property type="match status" value="2"/>
</dbReference>
<comment type="subcellular location">
    <subcellularLocation>
        <location evidence="1">Cell membrane</location>
        <topology evidence="1">Multi-pass membrane protein</topology>
    </subcellularLocation>
</comment>
<feature type="transmembrane region" description="Helical" evidence="6">
    <location>
        <begin position="714"/>
        <end position="733"/>
    </location>
</feature>
<dbReference type="PANTHER" id="PTHR30572">
    <property type="entry name" value="MEMBRANE COMPONENT OF TRANSPORTER-RELATED"/>
    <property type="match status" value="1"/>
</dbReference>
<dbReference type="RefSeq" id="WP_130020726.1">
    <property type="nucleotide sequence ID" value="NZ_SEWF01000011.1"/>
</dbReference>
<reference evidence="9 10" key="1">
    <citation type="submission" date="2019-02" db="EMBL/GenBank/DDBJ databases">
        <title>Bacterial novel species Emticicia sp. 17J42-9 isolated from soil.</title>
        <authorList>
            <person name="Jung H.-Y."/>
        </authorList>
    </citation>
    <scope>NUCLEOTIDE SEQUENCE [LARGE SCALE GENOMIC DNA]</scope>
    <source>
        <strain evidence="9 10">17J42-9</strain>
    </source>
</reference>
<dbReference type="GO" id="GO:0022857">
    <property type="term" value="F:transmembrane transporter activity"/>
    <property type="evidence" value="ECO:0007669"/>
    <property type="project" value="TreeGrafter"/>
</dbReference>
<feature type="transmembrane region" description="Helical" evidence="6">
    <location>
        <begin position="370"/>
        <end position="393"/>
    </location>
</feature>
<dbReference type="AlphaFoldDB" id="A0A4Q5M0Q2"/>
<keyword evidence="2" id="KW-1003">Cell membrane</keyword>
<gene>
    <name evidence="9" type="ORF">EWM59_09480</name>
</gene>
<evidence type="ECO:0000259" key="8">
    <source>
        <dbReference type="Pfam" id="PF12704"/>
    </source>
</evidence>
<dbReference type="OrthoDB" id="5933722at2"/>
<dbReference type="Pfam" id="PF02687">
    <property type="entry name" value="FtsX"/>
    <property type="match status" value="2"/>
</dbReference>
<evidence type="ECO:0000256" key="2">
    <source>
        <dbReference type="ARBA" id="ARBA00022475"/>
    </source>
</evidence>
<feature type="domain" description="ABC3 transporter permease C-terminal" evidence="7">
    <location>
        <begin position="666"/>
        <end position="778"/>
    </location>
</feature>
<sequence>MISNYLKIAWRNLWKNKTFSLLNIMGLALGMACSLLIMLWLQDEINKDKFHKNGKQLYRVMENQFYAGETVTYASTPGILSQHITKDIPEIEMASQMLWEEYPLFTVGNNFEKEKGRYVNGDFLNMFTFELEKGDARTALKRPDGVVISKKLAEKYFPNQDPLGKIIRVDNRDDVMVTGVLKEITEQSSLKFDFLMSYERWLKTNEWAKEWGNNGPRCYVMLNKNASLDKVNAKIKGYIKSKNKDSNVEIFLQPYEDVYLYSNYKAGIQDGGRIDYVKMFTIIAIFILVIACINFMNLATARSIKRAKEVGVRKVVGAVRYSLVAQFLGESLIIAFLSLIFAIFIVFLMLPAFNTLTEKHLSLDFTDPTFLLILLGLTIVTGLVAGSYPALFMSSLRPVVVLKGALKFKPSATFFRKGLVVFQFGLSIMLIVGMMVVYRQIEYIQSKNLGFERENMLYMPLEGDLSKTFISFKQELTNMPGIKSVTCSQADPLEVGSSTQGVMWPGKDTTKIILFSQNPVSYDYLTTMGIKLKDGRDFSPAFSTDTTNYVINEEAAKKMGMKDPVGKEMTMWGRKGTIVGLVKSFHINSLHESIPPLILNMQRGQNNWGQVIVRTQAGQTKEAIASMEKAFKKFNPRFPFSYKFTDQEFAAQYKGENVVSKLANYFAFLAIFISCLGLFGLAMFTAEQRTKEIGVRKVLGASVVNITAMLSKDFLKLVLMSAVIAFPLAWYLMSNWLQKYAYRIEIQWWFFLIAGVLACLIALLTVSYQAIKAALMNPIKSLKTE</sequence>
<accession>A0A4Q5M0Q2</accession>
<protein>
    <submittedName>
        <fullName evidence="9">FtsX-like permease family protein</fullName>
    </submittedName>
</protein>
<feature type="domain" description="MacB-like periplasmic core" evidence="8">
    <location>
        <begin position="20"/>
        <end position="236"/>
    </location>
</feature>
<name>A0A4Q5M0Q2_9BACT</name>
<evidence type="ECO:0000256" key="4">
    <source>
        <dbReference type="ARBA" id="ARBA00022989"/>
    </source>
</evidence>
<feature type="transmembrane region" description="Helical" evidence="6">
    <location>
        <begin position="21"/>
        <end position="41"/>
    </location>
</feature>
<evidence type="ECO:0000256" key="1">
    <source>
        <dbReference type="ARBA" id="ARBA00004651"/>
    </source>
</evidence>
<evidence type="ECO:0000256" key="3">
    <source>
        <dbReference type="ARBA" id="ARBA00022692"/>
    </source>
</evidence>
<dbReference type="InterPro" id="IPR003838">
    <property type="entry name" value="ABC3_permease_C"/>
</dbReference>
<dbReference type="EMBL" id="SEWF01000011">
    <property type="protein sequence ID" value="RYU95846.1"/>
    <property type="molecule type" value="Genomic_DNA"/>
</dbReference>